<feature type="compositionally biased region" description="Polar residues" evidence="1">
    <location>
        <begin position="589"/>
        <end position="619"/>
    </location>
</feature>
<keyword evidence="2" id="KW-1133">Transmembrane helix</keyword>
<evidence type="ECO:0000313" key="3">
    <source>
        <dbReference type="EMBL" id="XBG55450.1"/>
    </source>
</evidence>
<feature type="region of interest" description="Disordered" evidence="1">
    <location>
        <begin position="574"/>
        <end position="640"/>
    </location>
</feature>
<feature type="transmembrane region" description="Helical" evidence="2">
    <location>
        <begin position="552"/>
        <end position="570"/>
    </location>
</feature>
<evidence type="ECO:0000256" key="2">
    <source>
        <dbReference type="SAM" id="Phobius"/>
    </source>
</evidence>
<reference evidence="3" key="1">
    <citation type="journal article" date="2024" name="Virus Evol.">
        <title>Identification of diverse RNA viruses in Obscuromonas flagellates (Euglenozoa: Trypanosomatidae: Blastocrithidiinae).</title>
        <authorList>
            <person name="Grybchuk D."/>
            <person name="Galan A."/>
            <person name="Klocek D."/>
            <person name="Macedo D.H."/>
            <person name="Wolf Y.I."/>
            <person name="Votypka J."/>
            <person name="Butenko A."/>
            <person name="Lukes J."/>
            <person name="Neri U."/>
            <person name="Zahonova K."/>
            <person name="Kostygov A.Y."/>
            <person name="Koonin E.V."/>
            <person name="Yurchenko V."/>
        </authorList>
    </citation>
    <scope>NUCLEOTIDE SEQUENCE</scope>
    <source>
        <strain evidence="3">CC37A_qin</strain>
    </source>
</reference>
<dbReference type="EMBL" id="PP502392">
    <property type="protein sequence ID" value="XBG55450.1"/>
    <property type="molecule type" value="Viral_cRNA"/>
</dbReference>
<proteinExistence type="predicted"/>
<feature type="transmembrane region" description="Helical" evidence="2">
    <location>
        <begin position="526"/>
        <end position="546"/>
    </location>
</feature>
<accession>A0AAU7BN86</accession>
<feature type="compositionally biased region" description="Low complexity" evidence="1">
    <location>
        <begin position="576"/>
        <end position="588"/>
    </location>
</feature>
<keyword evidence="2" id="KW-0812">Transmembrane</keyword>
<reference evidence="3" key="2">
    <citation type="submission" date="2024-03" db="EMBL/GenBank/DDBJ databases">
        <authorList>
            <person name="Grybchuk D."/>
            <person name="Galan A."/>
            <person name="Klocek D."/>
            <person name="Macedo D.H."/>
            <person name="Wolf Y.I."/>
            <person name="Votypka J."/>
            <person name="Butenko A."/>
            <person name="Lukes J."/>
            <person name="Neri U."/>
            <person name="Zahonova K."/>
            <person name="Kostygov A.Y."/>
            <person name="Koonin E.V."/>
            <person name="Yurchenko V."/>
        </authorList>
    </citation>
    <scope>NUCLEOTIDE SEQUENCE</scope>
    <source>
        <strain evidence="3">CC37A_qin</strain>
    </source>
</reference>
<feature type="compositionally biased region" description="Polar residues" evidence="1">
    <location>
        <begin position="628"/>
        <end position="640"/>
    </location>
</feature>
<keyword evidence="2" id="KW-0472">Membrane</keyword>
<organism evidence="3">
    <name type="scientific">Obscuromonas Qin-like virus</name>
    <dbReference type="NCBI Taxonomy" id="3157911"/>
    <lineage>
        <taxon>Viruses</taxon>
        <taxon>Riboviria</taxon>
        <taxon>Orthornavirae</taxon>
        <taxon>Negarnaviricota</taxon>
        <taxon>Haploviricotina</taxon>
        <taxon>Chunqiuviricetes</taxon>
        <taxon>Muvirales</taxon>
        <taxon>Qinviridae</taxon>
    </lineage>
</organism>
<name>A0AAU7BN86_9VIRU</name>
<feature type="transmembrane region" description="Helical" evidence="2">
    <location>
        <begin position="41"/>
        <end position="62"/>
    </location>
</feature>
<sequence length="640" mass="70087">MACMLPMSRSRPGSTRLYRRQRQHAITSCVALHVASPTLIAYTYIIATVCACLFAWVPLLCLGQQSSSNMPNLTDAQKSIVNKTACRFQTTPSFLLAWMVNASGDPILTGSAVLVIETESQMCWQMGKLLIHVRKITVDWPFTIKDPMKCMPLILDTRWTDACGTQQCIIDGWTKDISSIGATGSATYCRGTSEGFTMFVNEKFGARGDIQMANGIGMGSWIGSCALHCGHRHSHKITWFCPKNEPRTIGLMKYHDPQFTYDYVAYDGNGSLVNPNENGTVITFSAMTAQRPSDGDQWLQVIGNQYSVRTWQPKPSDCSDDCALVYNANESRYRAICRPVEYTMDCNTAGLASFSATWKQYSSARSWTKIGPWVPSRNIWPGGQLHNGALRILISGSAEVLSNTFGAFAACTPDSRSLLYEKNDCPEPDYLVATGPCAYEITSKDCALGRDWSNTSFRRWSVPDSNSTCNIELNAGASTVHVEMHTREKNCTFFPFDPATNVPAPNTPGANRTSVMDRIADFMKKYGAMIIAVIVVTLVVAILAYTGLLGPVLKAIAAGVALPFRLLLGLRKSRSQPKSSSSQPQQSPNPLAQTEMQSVTHGPNQASQPQPVSNVTINLNVPVRPADNKQTSVTLSSAEL</sequence>
<protein>
    <submittedName>
        <fullName evidence="3">Glycoprotein</fullName>
    </submittedName>
</protein>
<evidence type="ECO:0000256" key="1">
    <source>
        <dbReference type="SAM" id="MobiDB-lite"/>
    </source>
</evidence>